<feature type="region of interest" description="Disordered" evidence="1">
    <location>
        <begin position="99"/>
        <end position="147"/>
    </location>
</feature>
<dbReference type="AlphaFoldDB" id="A0A9X0C7Z8"/>
<reference evidence="2" key="2">
    <citation type="journal article" date="2023" name="IMA Fungus">
        <title>Comparative genomic study of the Penicillium genus elucidates a diverse pangenome and 15 lateral gene transfer events.</title>
        <authorList>
            <person name="Petersen C."/>
            <person name="Sorensen T."/>
            <person name="Nielsen M.R."/>
            <person name="Sondergaard T.E."/>
            <person name="Sorensen J.L."/>
            <person name="Fitzpatrick D.A."/>
            <person name="Frisvad J.C."/>
            <person name="Nielsen K.L."/>
        </authorList>
    </citation>
    <scope>NUCLEOTIDE SEQUENCE</scope>
    <source>
        <strain evidence="2">IBT 29495</strain>
    </source>
</reference>
<keyword evidence="3" id="KW-1185">Reference proteome</keyword>
<gene>
    <name evidence="2" type="ORF">N7463_001969</name>
</gene>
<evidence type="ECO:0000313" key="3">
    <source>
        <dbReference type="Proteomes" id="UP001149954"/>
    </source>
</evidence>
<accession>A0A9X0C7Z8</accession>
<comment type="caution">
    <text evidence="2">The sequence shown here is derived from an EMBL/GenBank/DDBJ whole genome shotgun (WGS) entry which is preliminary data.</text>
</comment>
<reference evidence="2" key="1">
    <citation type="submission" date="2022-12" db="EMBL/GenBank/DDBJ databases">
        <authorList>
            <person name="Petersen C."/>
        </authorList>
    </citation>
    <scope>NUCLEOTIDE SEQUENCE</scope>
    <source>
        <strain evidence="2">IBT 29495</strain>
    </source>
</reference>
<dbReference type="Proteomes" id="UP001149954">
    <property type="component" value="Unassembled WGS sequence"/>
</dbReference>
<dbReference type="EMBL" id="JAPWDS010000002">
    <property type="protein sequence ID" value="KAJ5512417.1"/>
    <property type="molecule type" value="Genomic_DNA"/>
</dbReference>
<proteinExistence type="predicted"/>
<evidence type="ECO:0000313" key="2">
    <source>
        <dbReference type="EMBL" id="KAJ5512417.1"/>
    </source>
</evidence>
<evidence type="ECO:0000256" key="1">
    <source>
        <dbReference type="SAM" id="MobiDB-lite"/>
    </source>
</evidence>
<protein>
    <submittedName>
        <fullName evidence="2">Uncharacterized protein</fullName>
    </submittedName>
</protein>
<name>A0A9X0C7Z8_9EURO</name>
<dbReference type="OrthoDB" id="4495729at2759"/>
<sequence>MAFSPFAASTEPEQFCPKKDILDHHIPHNHPVSGVSPLGIFWSSDDVIRTANDVIFERGVAANQGRQGDESEWGFGQVLPVLLLAIPLSQFVEELRRNNLKTEERPPSSHTISSNNRERYEVAVVPNRSGPVRARTMPSHLVSPSYP</sequence>
<organism evidence="2 3">
    <name type="scientific">Penicillium fimorum</name>
    <dbReference type="NCBI Taxonomy" id="1882269"/>
    <lineage>
        <taxon>Eukaryota</taxon>
        <taxon>Fungi</taxon>
        <taxon>Dikarya</taxon>
        <taxon>Ascomycota</taxon>
        <taxon>Pezizomycotina</taxon>
        <taxon>Eurotiomycetes</taxon>
        <taxon>Eurotiomycetidae</taxon>
        <taxon>Eurotiales</taxon>
        <taxon>Aspergillaceae</taxon>
        <taxon>Penicillium</taxon>
    </lineage>
</organism>